<reference evidence="1" key="1">
    <citation type="submission" date="2018-02" db="EMBL/GenBank/DDBJ databases">
        <title>Rhizophora mucronata_Transcriptome.</title>
        <authorList>
            <person name="Meera S.P."/>
            <person name="Sreeshan A."/>
            <person name="Augustine A."/>
        </authorList>
    </citation>
    <scope>NUCLEOTIDE SEQUENCE</scope>
    <source>
        <tissue evidence="1">Leaf</tissue>
    </source>
</reference>
<name>A0A2P2QZR6_RHIMU</name>
<sequence length="20" mass="2188">MPTLVWHTSSLPRNVAAAVH</sequence>
<organism evidence="1">
    <name type="scientific">Rhizophora mucronata</name>
    <name type="common">Asiatic mangrove</name>
    <dbReference type="NCBI Taxonomy" id="61149"/>
    <lineage>
        <taxon>Eukaryota</taxon>
        <taxon>Viridiplantae</taxon>
        <taxon>Streptophyta</taxon>
        <taxon>Embryophyta</taxon>
        <taxon>Tracheophyta</taxon>
        <taxon>Spermatophyta</taxon>
        <taxon>Magnoliopsida</taxon>
        <taxon>eudicotyledons</taxon>
        <taxon>Gunneridae</taxon>
        <taxon>Pentapetalae</taxon>
        <taxon>rosids</taxon>
        <taxon>fabids</taxon>
        <taxon>Malpighiales</taxon>
        <taxon>Rhizophoraceae</taxon>
        <taxon>Rhizophora</taxon>
    </lineage>
</organism>
<proteinExistence type="predicted"/>
<dbReference type="AlphaFoldDB" id="A0A2P2QZR6"/>
<evidence type="ECO:0000313" key="1">
    <source>
        <dbReference type="EMBL" id="MBX72391.1"/>
    </source>
</evidence>
<accession>A0A2P2QZR6</accession>
<dbReference type="EMBL" id="GGEC01091907">
    <property type="protein sequence ID" value="MBX72391.1"/>
    <property type="molecule type" value="Transcribed_RNA"/>
</dbReference>
<protein>
    <submittedName>
        <fullName evidence="1">Uncharacterized protein</fullName>
    </submittedName>
</protein>